<dbReference type="PROSITE" id="PS51465">
    <property type="entry name" value="KAZAL_2"/>
    <property type="match status" value="1"/>
</dbReference>
<dbReference type="PROSITE" id="PS50222">
    <property type="entry name" value="EF_HAND_2"/>
    <property type="match status" value="1"/>
</dbReference>
<feature type="domain" description="EF-hand" evidence="9">
    <location>
        <begin position="215"/>
        <end position="250"/>
    </location>
</feature>
<reference evidence="11" key="1">
    <citation type="submission" date="2016-02" db="EMBL/GenBank/DDBJ databases">
        <title>RNAseq analyses of the midgut from blood- or serum-fed Ixodes ricinus ticks.</title>
        <authorList>
            <person name="Perner J."/>
            <person name="Provaznik J."/>
            <person name="Schrenkova J."/>
            <person name="Urbanova V."/>
            <person name="Ribeiro J.M."/>
            <person name="Kopacek P."/>
        </authorList>
    </citation>
    <scope>NUCLEOTIDE SEQUENCE</scope>
    <source>
        <tissue evidence="11">Gut</tissue>
    </source>
</reference>
<keyword evidence="5" id="KW-1015">Disulfide bond</keyword>
<dbReference type="CDD" id="cd00104">
    <property type="entry name" value="KAZAL_FS"/>
    <property type="match status" value="1"/>
</dbReference>
<dbReference type="GO" id="GO:0030510">
    <property type="term" value="P:regulation of BMP signaling pathway"/>
    <property type="evidence" value="ECO:0007669"/>
    <property type="project" value="TreeGrafter"/>
</dbReference>
<evidence type="ECO:0000256" key="4">
    <source>
        <dbReference type="ARBA" id="ARBA00022837"/>
    </source>
</evidence>
<feature type="domain" description="Kazal-like" evidence="10">
    <location>
        <begin position="79"/>
        <end position="126"/>
    </location>
</feature>
<evidence type="ECO:0000256" key="2">
    <source>
        <dbReference type="ARBA" id="ARBA00022674"/>
    </source>
</evidence>
<dbReference type="AlphaFoldDB" id="A0A131Y900"/>
<dbReference type="InterPro" id="IPR057020">
    <property type="entry name" value="EF-hand_FSTL1"/>
</dbReference>
<dbReference type="GO" id="GO:0008201">
    <property type="term" value="F:heparin binding"/>
    <property type="evidence" value="ECO:0007669"/>
    <property type="project" value="UniProtKB-KW"/>
</dbReference>
<dbReference type="Gene3D" id="1.10.238.10">
    <property type="entry name" value="EF-hand"/>
    <property type="match status" value="1"/>
</dbReference>
<dbReference type="InterPro" id="IPR002048">
    <property type="entry name" value="EF_hand_dom"/>
</dbReference>
<name>A0A131Y900_IXORI</name>
<evidence type="ECO:0000256" key="5">
    <source>
        <dbReference type="ARBA" id="ARBA00023157"/>
    </source>
</evidence>
<evidence type="ECO:0000256" key="3">
    <source>
        <dbReference type="ARBA" id="ARBA00022729"/>
    </source>
</evidence>
<evidence type="ECO:0000313" key="11">
    <source>
        <dbReference type="EMBL" id="JAP74920.1"/>
    </source>
</evidence>
<evidence type="ECO:0000256" key="1">
    <source>
        <dbReference type="ARBA" id="ARBA00019697"/>
    </source>
</evidence>
<dbReference type="SUPFAM" id="SSF100895">
    <property type="entry name" value="Kazal-type serine protease inhibitors"/>
    <property type="match status" value="1"/>
</dbReference>
<evidence type="ECO:0000256" key="6">
    <source>
        <dbReference type="ARBA" id="ARBA00042478"/>
    </source>
</evidence>
<evidence type="ECO:0000256" key="8">
    <source>
        <dbReference type="ARBA" id="ARBA00046973"/>
    </source>
</evidence>
<dbReference type="InterPro" id="IPR050653">
    <property type="entry name" value="Prot_Inhib_GrowthFact_Antg"/>
</dbReference>
<dbReference type="InterPro" id="IPR018247">
    <property type="entry name" value="EF_Hand_1_Ca_BS"/>
</dbReference>
<sequence>MACSAGGFSIKFAASKGSKDTSSTMSTAWAAALLVVFSCAATITVQGKAIENHLDICSGVVCRPGRTCQILDNGLPSCQCVHHCPASTKPVCGSNGVSYENHCLLHRDACLRQVHISIKHKGLCKRSKVRPPHHKHSQKPVVCLQHERDRLRRKFVELLEDKVTSGRHYTSVVASTFRNCDRDADDVLDTHELLSCIRRNHTAFHTWLGHRGESVGTLCIDAMVEVADRNSDWVLTMKEFQAFMAANYRPPVKECHLDGKRYKDGEEIVILCSICVCTGGDWTCAGNICETKAHKKEKKGHHHHGENENSIPHQKWEQLLKDLNS</sequence>
<dbReference type="GO" id="GO:0005615">
    <property type="term" value="C:extracellular space"/>
    <property type="evidence" value="ECO:0007669"/>
    <property type="project" value="TreeGrafter"/>
</dbReference>
<dbReference type="Pfam" id="PF07648">
    <property type="entry name" value="Kazal_2"/>
    <property type="match status" value="1"/>
</dbReference>
<evidence type="ECO:0000259" key="9">
    <source>
        <dbReference type="PROSITE" id="PS50222"/>
    </source>
</evidence>
<keyword evidence="2" id="KW-0358">Heparin-binding</keyword>
<comment type="subunit">
    <text evidence="8">Homodimer. Interacts with SCN10A. Interacts with DIP2A; DIP2A may act as a cell surface receptor for FSTL1. Interacts with BMP4. Interacts with CD14; this interaction promotes TL4-mediated signaling cascade.</text>
</comment>
<proteinExistence type="evidence at transcript level"/>
<dbReference type="PROSITE" id="PS00018">
    <property type="entry name" value="EF_HAND_1"/>
    <property type="match status" value="1"/>
</dbReference>
<dbReference type="FunFam" id="3.30.60.30:FF:000024">
    <property type="entry name" value="Transmembrane agrin"/>
    <property type="match status" value="1"/>
</dbReference>
<dbReference type="InterPro" id="IPR036058">
    <property type="entry name" value="Kazal_dom_sf"/>
</dbReference>
<dbReference type="EMBL" id="GEFM01000876">
    <property type="protein sequence ID" value="JAP74920.1"/>
    <property type="molecule type" value="mRNA"/>
</dbReference>
<dbReference type="PANTHER" id="PTHR10913">
    <property type="entry name" value="FOLLISTATIN-RELATED"/>
    <property type="match status" value="1"/>
</dbReference>
<dbReference type="SUPFAM" id="SSF57603">
    <property type="entry name" value="FnI-like domain"/>
    <property type="match status" value="1"/>
</dbReference>
<comment type="function">
    <text evidence="7">Secreted glycoprotein that is involved in various physiological processes, such as angiogenesis, regulation of the immune response, cell proliferation and differentiation. Plays a role in the development of the central nervous system, skeletal system, lungs, and ureter. Promotes endothelial cell survival, migration and differentiation into network structures in an AKT-dependent manner. Also promotes survival of cardiac myocytes. Initiates various signaling cascades by activating different receptors on the cell surface such as DIP2A, TLR4 or BMP receptors.</text>
</comment>
<dbReference type="Gene3D" id="3.30.60.30">
    <property type="match status" value="1"/>
</dbReference>
<dbReference type="SUPFAM" id="SSF47473">
    <property type="entry name" value="EF-hand"/>
    <property type="match status" value="1"/>
</dbReference>
<dbReference type="PANTHER" id="PTHR10913:SF81">
    <property type="entry name" value="KAZAL-LIKE DOMAIN-CONTAINING PROTEIN"/>
    <property type="match status" value="1"/>
</dbReference>
<dbReference type="SMART" id="SM00280">
    <property type="entry name" value="KAZAL"/>
    <property type="match status" value="1"/>
</dbReference>
<organism evidence="11">
    <name type="scientific">Ixodes ricinus</name>
    <name type="common">Common tick</name>
    <name type="synonym">Acarus ricinus</name>
    <dbReference type="NCBI Taxonomy" id="34613"/>
    <lineage>
        <taxon>Eukaryota</taxon>
        <taxon>Metazoa</taxon>
        <taxon>Ecdysozoa</taxon>
        <taxon>Arthropoda</taxon>
        <taxon>Chelicerata</taxon>
        <taxon>Arachnida</taxon>
        <taxon>Acari</taxon>
        <taxon>Parasitiformes</taxon>
        <taxon>Ixodida</taxon>
        <taxon>Ixodoidea</taxon>
        <taxon>Ixodidae</taxon>
        <taxon>Ixodinae</taxon>
        <taxon>Ixodes</taxon>
    </lineage>
</organism>
<dbReference type="InterPro" id="IPR011992">
    <property type="entry name" value="EF-hand-dom_pair"/>
</dbReference>
<keyword evidence="3" id="KW-0732">Signal</keyword>
<dbReference type="GO" id="GO:0030154">
    <property type="term" value="P:cell differentiation"/>
    <property type="evidence" value="ECO:0007669"/>
    <property type="project" value="TreeGrafter"/>
</dbReference>
<evidence type="ECO:0000256" key="7">
    <source>
        <dbReference type="ARBA" id="ARBA00045812"/>
    </source>
</evidence>
<dbReference type="Pfam" id="PF23564">
    <property type="entry name" value="EF-hand_FSTL1"/>
    <property type="match status" value="1"/>
</dbReference>
<protein>
    <recommendedName>
        <fullName evidence="1">Follistatin-related protein 1</fullName>
    </recommendedName>
    <alternativeName>
        <fullName evidence="6">Follistatin-like protein 1</fullName>
    </alternativeName>
</protein>
<keyword evidence="4" id="KW-0106">Calcium</keyword>
<evidence type="ECO:0000259" key="10">
    <source>
        <dbReference type="PROSITE" id="PS51465"/>
    </source>
</evidence>
<dbReference type="GO" id="GO:0005509">
    <property type="term" value="F:calcium ion binding"/>
    <property type="evidence" value="ECO:0007669"/>
    <property type="project" value="InterPro"/>
</dbReference>
<dbReference type="InterPro" id="IPR002350">
    <property type="entry name" value="Kazal_dom"/>
</dbReference>
<accession>A0A131Y900</accession>